<dbReference type="SMART" id="SM00181">
    <property type="entry name" value="EGF"/>
    <property type="match status" value="4"/>
</dbReference>
<organism evidence="4 5">
    <name type="scientific">Littorina saxatilis</name>
    <dbReference type="NCBI Taxonomy" id="31220"/>
    <lineage>
        <taxon>Eukaryota</taxon>
        <taxon>Metazoa</taxon>
        <taxon>Spiralia</taxon>
        <taxon>Lophotrochozoa</taxon>
        <taxon>Mollusca</taxon>
        <taxon>Gastropoda</taxon>
        <taxon>Caenogastropoda</taxon>
        <taxon>Littorinimorpha</taxon>
        <taxon>Littorinoidea</taxon>
        <taxon>Littorinidae</taxon>
        <taxon>Littorina</taxon>
    </lineage>
</organism>
<feature type="region of interest" description="Disordered" evidence="1">
    <location>
        <begin position="482"/>
        <end position="523"/>
    </location>
</feature>
<evidence type="ECO:0000259" key="3">
    <source>
        <dbReference type="SMART" id="SM00181"/>
    </source>
</evidence>
<evidence type="ECO:0000313" key="4">
    <source>
        <dbReference type="EMBL" id="KAK7088869.1"/>
    </source>
</evidence>
<feature type="compositionally biased region" description="Low complexity" evidence="1">
    <location>
        <begin position="487"/>
        <end position="517"/>
    </location>
</feature>
<dbReference type="Proteomes" id="UP001374579">
    <property type="component" value="Unassembled WGS sequence"/>
</dbReference>
<dbReference type="AlphaFoldDB" id="A0AAN9ALE8"/>
<keyword evidence="2" id="KW-1133">Transmembrane helix</keyword>
<feature type="domain" description="EGF-like" evidence="3">
    <location>
        <begin position="332"/>
        <end position="371"/>
    </location>
</feature>
<keyword evidence="2" id="KW-0812">Transmembrane</keyword>
<sequence length="523" mass="56452">MLKISVAVSLWGPFSFILLLDFFLTLRGDAASYDQYAECPETFVYGQLAVVNCTYNSTKALNRKDPYFANGVANCTLRTVKLFFFRFDGTPRFKNCLAFLPVGSECTGNKDRTKDKTKFPQCNCAGKSDDIFIFQFLFYPEMYHSGKTITCSMRCQDTGTGQDVFTSGAADTCTNIQVVCPKGNYGQLCKTCGQCAGKAYCDKVTGHCSACRTPGLTSPLCQACKPRLRGPDCADCVKPGFKPPDCAECQPGFTGPNCTVLNAGCAPPNCDSCKPGWQFPECDRCRPGFKPPDCTECQVDLHPPFCSTCRGGFLPPDCNVCSPGLRGTTCDRCVKPGFQPPDCRQCKIGFLHPNCTGCADGYYGTECWRCGRCAQRAPCDEEDGSCTACDSHQLTMPLCQVRSSSSATEKSGWSTGTLLALGLGIAALLLLVPLWAVYFTRRRSRNNVPGAGGQVPVMAQTEQAKQPFQKQLAVHGYPAFLQQQPTDSVSDDPASSVDGCEMSSASGSETTSASARSSSEHSS</sequence>
<protein>
    <recommendedName>
        <fullName evidence="3">EGF-like domain-containing protein</fullName>
    </recommendedName>
</protein>
<keyword evidence="5" id="KW-1185">Reference proteome</keyword>
<reference evidence="4 5" key="1">
    <citation type="submission" date="2024-02" db="EMBL/GenBank/DDBJ databases">
        <title>Chromosome-scale genome assembly of the rough periwinkle Littorina saxatilis.</title>
        <authorList>
            <person name="De Jode A."/>
            <person name="Faria R."/>
            <person name="Formenti G."/>
            <person name="Sims Y."/>
            <person name="Smith T.P."/>
            <person name="Tracey A."/>
            <person name="Wood J.M.D."/>
            <person name="Zagrodzka Z.B."/>
            <person name="Johannesson K."/>
            <person name="Butlin R.K."/>
            <person name="Leder E.H."/>
        </authorList>
    </citation>
    <scope>NUCLEOTIDE SEQUENCE [LARGE SCALE GENOMIC DNA]</scope>
    <source>
        <strain evidence="4">Snail1</strain>
        <tissue evidence="4">Muscle</tissue>
    </source>
</reference>
<comment type="caution">
    <text evidence="4">The sequence shown here is derived from an EMBL/GenBank/DDBJ whole genome shotgun (WGS) entry which is preliminary data.</text>
</comment>
<feature type="domain" description="EGF-like" evidence="3">
    <location>
        <begin position="223"/>
        <end position="259"/>
    </location>
</feature>
<gene>
    <name evidence="4" type="ORF">V1264_024752</name>
</gene>
<dbReference type="InterPro" id="IPR000742">
    <property type="entry name" value="EGF"/>
</dbReference>
<feature type="domain" description="EGF-like" evidence="3">
    <location>
        <begin position="296"/>
        <end position="331"/>
    </location>
</feature>
<feature type="domain" description="EGF-like" evidence="3">
    <location>
        <begin position="264"/>
        <end position="295"/>
    </location>
</feature>
<evidence type="ECO:0000313" key="5">
    <source>
        <dbReference type="Proteomes" id="UP001374579"/>
    </source>
</evidence>
<accession>A0AAN9ALE8</accession>
<evidence type="ECO:0000256" key="1">
    <source>
        <dbReference type="SAM" id="MobiDB-lite"/>
    </source>
</evidence>
<dbReference type="EMBL" id="JBAMIC010003872">
    <property type="protein sequence ID" value="KAK7088869.1"/>
    <property type="molecule type" value="Genomic_DNA"/>
</dbReference>
<evidence type="ECO:0000256" key="2">
    <source>
        <dbReference type="SAM" id="Phobius"/>
    </source>
</evidence>
<feature type="transmembrane region" description="Helical" evidence="2">
    <location>
        <begin position="418"/>
        <end position="439"/>
    </location>
</feature>
<proteinExistence type="predicted"/>
<keyword evidence="2" id="KW-0472">Membrane</keyword>
<name>A0AAN9ALE8_9CAEN</name>